<proteinExistence type="predicted"/>
<keyword evidence="1" id="KW-0472">Membrane</keyword>
<reference evidence="3" key="1">
    <citation type="submission" date="2018-08" db="EMBL/GenBank/DDBJ databases">
        <title>Mucilaginibacter sp. MYSH2.</title>
        <authorList>
            <person name="Seo T."/>
        </authorList>
    </citation>
    <scope>NUCLEOTIDE SEQUENCE [LARGE SCALE GENOMIC DNA]</scope>
    <source>
        <strain evidence="3">KIRAN</strain>
    </source>
</reference>
<feature type="transmembrane region" description="Helical" evidence="1">
    <location>
        <begin position="61"/>
        <end position="79"/>
    </location>
</feature>
<name>A0A399RQP1_9BACT</name>
<comment type="caution">
    <text evidence="2">The sequence shown here is derived from an EMBL/GenBank/DDBJ whole genome shotgun (WGS) entry which is preliminary data.</text>
</comment>
<dbReference type="Proteomes" id="UP000266005">
    <property type="component" value="Unassembled WGS sequence"/>
</dbReference>
<dbReference type="EMBL" id="QWGE01000007">
    <property type="protein sequence ID" value="RIJ33448.1"/>
    <property type="molecule type" value="Genomic_DNA"/>
</dbReference>
<gene>
    <name evidence="2" type="ORF">D1627_17690</name>
</gene>
<keyword evidence="3" id="KW-1185">Reference proteome</keyword>
<feature type="transmembrane region" description="Helical" evidence="1">
    <location>
        <begin position="91"/>
        <end position="115"/>
    </location>
</feature>
<feature type="transmembrane region" description="Helical" evidence="1">
    <location>
        <begin position="127"/>
        <end position="146"/>
    </location>
</feature>
<accession>A0A399RQP1</accession>
<evidence type="ECO:0000256" key="1">
    <source>
        <dbReference type="SAM" id="Phobius"/>
    </source>
</evidence>
<keyword evidence="1" id="KW-1133">Transmembrane helix</keyword>
<dbReference type="AlphaFoldDB" id="A0A399RQP1"/>
<protein>
    <submittedName>
        <fullName evidence="2">Uncharacterized protein</fullName>
    </submittedName>
</protein>
<sequence>MKAMVSQPIRKAGEITWLLLILLVLFPAFTAFLWQVVQVLFNADGADKLNLERIDLNARMTLFYFGWSFFLFVLLPYSLAYRYTRVNNWPVFFQLLLFYMLLLLMGILLPYASIIDLYNTVDPYPRVLVLYLLLTLTLGPLVNIPLRWRLRRQSNSQQV</sequence>
<dbReference type="OrthoDB" id="855538at2"/>
<evidence type="ECO:0000313" key="2">
    <source>
        <dbReference type="EMBL" id="RIJ33448.1"/>
    </source>
</evidence>
<keyword evidence="1" id="KW-0812">Transmembrane</keyword>
<organism evidence="2 3">
    <name type="scientific">Pontibacter oryzae</name>
    <dbReference type="NCBI Taxonomy" id="2304593"/>
    <lineage>
        <taxon>Bacteria</taxon>
        <taxon>Pseudomonadati</taxon>
        <taxon>Bacteroidota</taxon>
        <taxon>Cytophagia</taxon>
        <taxon>Cytophagales</taxon>
        <taxon>Hymenobacteraceae</taxon>
        <taxon>Pontibacter</taxon>
    </lineage>
</organism>
<feature type="transmembrane region" description="Helical" evidence="1">
    <location>
        <begin position="15"/>
        <end position="41"/>
    </location>
</feature>
<dbReference type="RefSeq" id="WP_119433613.1">
    <property type="nucleotide sequence ID" value="NZ_QWGE01000007.1"/>
</dbReference>
<evidence type="ECO:0000313" key="3">
    <source>
        <dbReference type="Proteomes" id="UP000266005"/>
    </source>
</evidence>